<dbReference type="InterPro" id="IPR029062">
    <property type="entry name" value="Class_I_gatase-like"/>
</dbReference>
<dbReference type="OrthoDB" id="9781333at2"/>
<dbReference type="SUPFAM" id="SSF52317">
    <property type="entry name" value="Class I glutamine amidotransferase-like"/>
    <property type="match status" value="1"/>
</dbReference>
<dbReference type="EMBL" id="CP019646">
    <property type="protein sequence ID" value="AQQ70001.1"/>
    <property type="molecule type" value="Genomic_DNA"/>
</dbReference>
<evidence type="ECO:0000259" key="1">
    <source>
        <dbReference type="Pfam" id="PF07090"/>
    </source>
</evidence>
<keyword evidence="3" id="KW-1185">Reference proteome</keyword>
<dbReference type="Pfam" id="PF07090">
    <property type="entry name" value="GATase1_like"/>
    <property type="match status" value="1"/>
</dbReference>
<dbReference type="KEGG" id="pbas:SMSP2_00338"/>
<dbReference type="Proteomes" id="UP000188181">
    <property type="component" value="Chromosome"/>
</dbReference>
<dbReference type="RefSeq" id="WP_146682297.1">
    <property type="nucleotide sequence ID" value="NZ_CP019646.1"/>
</dbReference>
<accession>A0A1Q2MBE9</accession>
<dbReference type="InterPro" id="IPR010768">
    <property type="entry name" value="GATase1-like"/>
</dbReference>
<evidence type="ECO:0000313" key="3">
    <source>
        <dbReference type="Proteomes" id="UP000188181"/>
    </source>
</evidence>
<feature type="domain" description="Putative glutamine amidotransferase" evidence="1">
    <location>
        <begin position="52"/>
        <end position="214"/>
    </location>
</feature>
<dbReference type="PANTHER" id="PTHR37947">
    <property type="entry name" value="BLL2462 PROTEIN"/>
    <property type="match status" value="1"/>
</dbReference>
<dbReference type="PANTHER" id="PTHR37947:SF1">
    <property type="entry name" value="BLL2462 PROTEIN"/>
    <property type="match status" value="1"/>
</dbReference>
<reference evidence="3" key="1">
    <citation type="submission" date="2017-02" db="EMBL/GenBank/DDBJ databases">
        <title>Comparative genomics and description of representatives of a novel lineage of planctomycetes thriving in anoxic sediments.</title>
        <authorList>
            <person name="Spring S."/>
            <person name="Bunk B."/>
            <person name="Sproer C."/>
        </authorList>
    </citation>
    <scope>NUCLEOTIDE SEQUENCE [LARGE SCALE GENOMIC DNA]</scope>
    <source>
        <strain evidence="3">SM-Chi-D1</strain>
    </source>
</reference>
<dbReference type="Gene3D" id="3.40.50.880">
    <property type="match status" value="1"/>
</dbReference>
<protein>
    <submittedName>
        <fullName evidence="2">Putative membrane protein</fullName>
    </submittedName>
</protein>
<name>A0A1Q2MBE9_9BACT</name>
<proteinExistence type="predicted"/>
<dbReference type="STRING" id="1851148.SMSP2_00338"/>
<gene>
    <name evidence="2" type="ORF">SMSP2_00338</name>
</gene>
<evidence type="ECO:0000313" key="2">
    <source>
        <dbReference type="EMBL" id="AQQ70001.1"/>
    </source>
</evidence>
<sequence length="247" mass="27011">MKQKVLYLGDTELHMQASYLAGVMSHCGIDYDYIPSASPISISEVDGYSAYILSDYPACSEYAGAFEAIRHSVEAGAGLLMIGGWESFNSLFGSYVNTPIEDVLPVVMARQDDRLNSAFPWFLKCISHSSVTAGLDFNSEMPAVAGLNRFTSKKDAEILLEAVQYRAHLEDNEVIFSESDTTPALVLGSFGKGRTSALAFDLAPHWAGGFVDWGQKRIDACAPGGDEIQVGEKYVNFVKNLLNWIIK</sequence>
<organism evidence="2 3">
    <name type="scientific">Limihaloglobus sulfuriphilus</name>
    <dbReference type="NCBI Taxonomy" id="1851148"/>
    <lineage>
        <taxon>Bacteria</taxon>
        <taxon>Pseudomonadati</taxon>
        <taxon>Planctomycetota</taxon>
        <taxon>Phycisphaerae</taxon>
        <taxon>Sedimentisphaerales</taxon>
        <taxon>Sedimentisphaeraceae</taxon>
        <taxon>Limihaloglobus</taxon>
    </lineage>
</organism>
<dbReference type="AlphaFoldDB" id="A0A1Q2MBE9"/>